<dbReference type="EMBL" id="JAIXMP010000030">
    <property type="protein sequence ID" value="KAI9251463.1"/>
    <property type="molecule type" value="Genomic_DNA"/>
</dbReference>
<evidence type="ECO:0000313" key="2">
    <source>
        <dbReference type="EMBL" id="KAI9251463.1"/>
    </source>
</evidence>
<protein>
    <submittedName>
        <fullName evidence="2">Uncharacterized protein</fullName>
    </submittedName>
</protein>
<keyword evidence="3" id="KW-1185">Reference proteome</keyword>
<organism evidence="2 3">
    <name type="scientific">Phascolomyces articulosus</name>
    <dbReference type="NCBI Taxonomy" id="60185"/>
    <lineage>
        <taxon>Eukaryota</taxon>
        <taxon>Fungi</taxon>
        <taxon>Fungi incertae sedis</taxon>
        <taxon>Mucoromycota</taxon>
        <taxon>Mucoromycotina</taxon>
        <taxon>Mucoromycetes</taxon>
        <taxon>Mucorales</taxon>
        <taxon>Lichtheimiaceae</taxon>
        <taxon>Phascolomyces</taxon>
    </lineage>
</organism>
<comment type="caution">
    <text evidence="2">The sequence shown here is derived from an EMBL/GenBank/DDBJ whole genome shotgun (WGS) entry which is preliminary data.</text>
</comment>
<dbReference type="AlphaFoldDB" id="A0AAD5PA75"/>
<sequence length="249" mass="29019">MILKYELLGMSKLRSHAMNKLYQLPLSLNYFIEKGSVYYKLNKEIEDDLLYARQPHIEHDINEFVNEHATKLVECVLVSSKPWILVTQFEAYVSNQPHIDDCAFSQPGLSSATPTAHIIDKNRFQTTWKEIRSILDVRLGPSVAYDVNIIVINKELSEKEDGQTQEKDGQSRSQGKEEQSQDDEYYQEEEDYEYEEEECPSEVFISIIIFKVHYIVHQHKALLLDETYSHVTFAFVTIAIAFDNTCNYF</sequence>
<proteinExistence type="predicted"/>
<evidence type="ECO:0000256" key="1">
    <source>
        <dbReference type="SAM" id="MobiDB-lite"/>
    </source>
</evidence>
<feature type="compositionally biased region" description="Basic and acidic residues" evidence="1">
    <location>
        <begin position="160"/>
        <end position="179"/>
    </location>
</feature>
<evidence type="ECO:0000313" key="3">
    <source>
        <dbReference type="Proteomes" id="UP001209540"/>
    </source>
</evidence>
<gene>
    <name evidence="2" type="ORF">BDA99DRAFT_541451</name>
</gene>
<feature type="region of interest" description="Disordered" evidence="1">
    <location>
        <begin position="160"/>
        <end position="192"/>
    </location>
</feature>
<reference evidence="2" key="2">
    <citation type="submission" date="2023-02" db="EMBL/GenBank/DDBJ databases">
        <authorList>
            <consortium name="DOE Joint Genome Institute"/>
            <person name="Mondo S.J."/>
            <person name="Chang Y."/>
            <person name="Wang Y."/>
            <person name="Ahrendt S."/>
            <person name="Andreopoulos W."/>
            <person name="Barry K."/>
            <person name="Beard J."/>
            <person name="Benny G.L."/>
            <person name="Blankenship S."/>
            <person name="Bonito G."/>
            <person name="Cuomo C."/>
            <person name="Desiro A."/>
            <person name="Gervers K.A."/>
            <person name="Hundley H."/>
            <person name="Kuo A."/>
            <person name="LaButti K."/>
            <person name="Lang B.F."/>
            <person name="Lipzen A."/>
            <person name="O'Donnell K."/>
            <person name="Pangilinan J."/>
            <person name="Reynolds N."/>
            <person name="Sandor L."/>
            <person name="Smith M.W."/>
            <person name="Tsang A."/>
            <person name="Grigoriev I.V."/>
            <person name="Stajich J.E."/>
            <person name="Spatafora J.W."/>
        </authorList>
    </citation>
    <scope>NUCLEOTIDE SEQUENCE</scope>
    <source>
        <strain evidence="2">RSA 2281</strain>
    </source>
</reference>
<feature type="compositionally biased region" description="Acidic residues" evidence="1">
    <location>
        <begin position="180"/>
        <end position="192"/>
    </location>
</feature>
<accession>A0AAD5PA75</accession>
<dbReference type="Proteomes" id="UP001209540">
    <property type="component" value="Unassembled WGS sequence"/>
</dbReference>
<reference evidence="2" key="1">
    <citation type="journal article" date="2022" name="IScience">
        <title>Evolution of zygomycete secretomes and the origins of terrestrial fungal ecologies.</title>
        <authorList>
            <person name="Chang Y."/>
            <person name="Wang Y."/>
            <person name="Mondo S."/>
            <person name="Ahrendt S."/>
            <person name="Andreopoulos W."/>
            <person name="Barry K."/>
            <person name="Beard J."/>
            <person name="Benny G.L."/>
            <person name="Blankenship S."/>
            <person name="Bonito G."/>
            <person name="Cuomo C."/>
            <person name="Desiro A."/>
            <person name="Gervers K.A."/>
            <person name="Hundley H."/>
            <person name="Kuo A."/>
            <person name="LaButti K."/>
            <person name="Lang B.F."/>
            <person name="Lipzen A."/>
            <person name="O'Donnell K."/>
            <person name="Pangilinan J."/>
            <person name="Reynolds N."/>
            <person name="Sandor L."/>
            <person name="Smith M.E."/>
            <person name="Tsang A."/>
            <person name="Grigoriev I.V."/>
            <person name="Stajich J.E."/>
            <person name="Spatafora J.W."/>
        </authorList>
    </citation>
    <scope>NUCLEOTIDE SEQUENCE</scope>
    <source>
        <strain evidence="2">RSA 2281</strain>
    </source>
</reference>
<name>A0AAD5PA75_9FUNG</name>